<proteinExistence type="predicted"/>
<dbReference type="OrthoDB" id="9804872at2"/>
<dbReference type="RefSeq" id="WP_123068532.1">
    <property type="nucleotide sequence ID" value="NZ_JSAB01000049.1"/>
</dbReference>
<comment type="caution">
    <text evidence="2">The sequence shown here is derived from an EMBL/GenBank/DDBJ whole genome shotgun (WGS) entry which is preliminary data.</text>
</comment>
<dbReference type="PANTHER" id="PTHR33490">
    <property type="entry name" value="BLR5614 PROTEIN-RELATED"/>
    <property type="match status" value="1"/>
</dbReference>
<dbReference type="AlphaFoldDB" id="A0A422QP05"/>
<dbReference type="SMART" id="SM00460">
    <property type="entry name" value="TGc"/>
    <property type="match status" value="1"/>
</dbReference>
<dbReference type="InterPro" id="IPR038765">
    <property type="entry name" value="Papain-like_cys_pep_sf"/>
</dbReference>
<dbReference type="InterPro" id="IPR018667">
    <property type="entry name" value="DUF2126"/>
</dbReference>
<feature type="domain" description="Transglutaminase-like" evidence="1">
    <location>
        <begin position="176"/>
        <end position="252"/>
    </location>
</feature>
<dbReference type="SUPFAM" id="SSF54001">
    <property type="entry name" value="Cysteine proteinases"/>
    <property type="match status" value="1"/>
</dbReference>
<dbReference type="PANTHER" id="PTHR33490:SF1">
    <property type="entry name" value="SLL1233 PROTEIN"/>
    <property type="match status" value="1"/>
</dbReference>
<dbReference type="InterPro" id="IPR013589">
    <property type="entry name" value="Bac_transglu_N"/>
</dbReference>
<sequence>MAIRIALHHKTSYRYDRQVALSPHEVRLRPAPHARTPILAYSLSVLPQEHFINWQQDPYGNYIGRYVFPEKTDTLEFTVDLIADMTVINPFDFFIESYAENFPFAYPAQLKAELSAYAQAEPPGPRLLAWVEAARRELLAQPMNTNDFLVAINQRLQRDIAYLLRMEPGVQTPEDTLEKCSGSCRDTGWLLVQILREMGLAARFVSGYLIQLRADQEALDGPSGPLEDFTDLHAWTEVYIPGAGWIGLDPTSGMLAGEGHIPLACTALPSSAAPVTGFSDQAEVTFIHEMTVTRIHEDPRVSKPYTETDWQAIDRLGQQVDADLLAQDVRLTQGGEPTFVSIDDMDGPEWNTLAHGDKKRELAGNLMHRLKNHFAPGGMLHYGQGKWYPGEPLPRWALNIFWRVDGQPIWLDPSLFSDEYIDDGYGSEEAGHFIVELVKSLGLPAGSAIAAYEDVLLQAQREQALPRNLDPLQADLKAPEERRRLARLLERGLGQVAGYVLPLQAKEYDPAVMLGTSWRTSPWPLRRENLYLLEGDSPIGLRLPLATLPWVLPEERDPGFDVDPFAPRAALPAVKKDRRPVLGLAAGKSADKAARAGKPVTPAAPAEPAARDVIHTALCVEVRAGRLYVFMPPQKRIEDYLALVSAVETTAARLKMKLRIEGYAPPRDPRIKLLSVTPDPGVIEVNIHPAATWSELVHNVTTLYQEARLTRLGTEKFMHDGRHTGTGGGNHATLGGASVDDSPMLRRPDLLKSLITYWQVHPALSYLFSGTFIGPTSQAPRVDEARDDNLYELAIAFQQMDQVLPTLHPGDKPWMVDRLLRNLLVDLTGNTHRAEFSIDKLYSPDGPTGRLGLVEFRAFEMPPHERMSLLQMLLLRALVARFWKQPCQARLVHWGTALHDRWMLPHFVAQDIRDVARDLRAAGYAFEDRWFDPFIEFRFPRFGSVVYEGVEMELRQAIEPWNVLGEEVSAGGTARYVDSSVERMQLKVTGLTDGRHVVACNGRMLPLQPTGVPGEYVAGVRFRAWSPWSALHPSIKVQAPLVFDLVDTWNGRSIGGCTYHVVHPGGRNETGSPVNANAAEARRVARFWPHGHTPGPFTVRKEEPNPGFPMTLDLRWQPV</sequence>
<dbReference type="Pfam" id="PF01841">
    <property type="entry name" value="Transglut_core"/>
    <property type="match status" value="1"/>
</dbReference>
<organism evidence="2 3">
    <name type="scientific">Massilia aurea</name>
    <dbReference type="NCBI Taxonomy" id="373040"/>
    <lineage>
        <taxon>Bacteria</taxon>
        <taxon>Pseudomonadati</taxon>
        <taxon>Pseudomonadota</taxon>
        <taxon>Betaproteobacteria</taxon>
        <taxon>Burkholderiales</taxon>
        <taxon>Oxalobacteraceae</taxon>
        <taxon>Telluria group</taxon>
        <taxon>Massilia</taxon>
    </lineage>
</organism>
<protein>
    <submittedName>
        <fullName evidence="2">IMP dehydrogenase</fullName>
    </submittedName>
</protein>
<dbReference type="Pfam" id="PF08379">
    <property type="entry name" value="Bact_transglu_N"/>
    <property type="match status" value="1"/>
</dbReference>
<evidence type="ECO:0000313" key="2">
    <source>
        <dbReference type="EMBL" id="RNF31706.1"/>
    </source>
</evidence>
<accession>A0A422QP05</accession>
<reference evidence="2" key="1">
    <citation type="submission" date="2014-10" db="EMBL/GenBank/DDBJ databases">
        <title>Massilia sp. genome.</title>
        <authorList>
            <person name="Xu B."/>
            <person name="Dai L."/>
            <person name="Huang Z."/>
        </authorList>
    </citation>
    <scope>NUCLEOTIDE SEQUENCE [LARGE SCALE GENOMIC DNA]</scope>
    <source>
        <strain evidence="2">CFS-1</strain>
    </source>
</reference>
<keyword evidence="3" id="KW-1185">Reference proteome</keyword>
<dbReference type="Pfam" id="PF09899">
    <property type="entry name" value="DUF2126"/>
    <property type="match status" value="1"/>
</dbReference>
<evidence type="ECO:0000313" key="3">
    <source>
        <dbReference type="Proteomes" id="UP000283254"/>
    </source>
</evidence>
<name>A0A422QP05_9BURK</name>
<evidence type="ECO:0000259" key="1">
    <source>
        <dbReference type="SMART" id="SM00460"/>
    </source>
</evidence>
<dbReference type="InterPro" id="IPR002931">
    <property type="entry name" value="Transglutaminase-like"/>
</dbReference>
<dbReference type="Gene3D" id="3.10.620.30">
    <property type="match status" value="1"/>
</dbReference>
<dbReference type="EMBL" id="JSAB01000049">
    <property type="protein sequence ID" value="RNF31706.1"/>
    <property type="molecule type" value="Genomic_DNA"/>
</dbReference>
<gene>
    <name evidence="2" type="ORF">NM04_05455</name>
</gene>
<dbReference type="Proteomes" id="UP000283254">
    <property type="component" value="Unassembled WGS sequence"/>
</dbReference>